<evidence type="ECO:0000313" key="1">
    <source>
        <dbReference type="EMBL" id="KER21268.1"/>
    </source>
</evidence>
<dbReference type="CTD" id="20324537"/>
<dbReference type="RefSeq" id="XP_009174989.1">
    <property type="nucleotide sequence ID" value="XM_009176725.1"/>
</dbReference>
<sequence>MTSCFLEDWVELAHGSCTHATNTLHRSSISRVVVVAFCRSGAGSPSELLTESQDASFEFRLGLVLLSTRDTKLTVPFDFALRSVASSGTCRVTMDGIGERIRFSCVTQRSKDMMNENKRSASKIVRFLQKQPQIIVCVQDVAYPWSRLILLVIVYHTQSEPRFKQAFLDAKQG</sequence>
<accession>A0A074Z2R8</accession>
<dbReference type="KEGG" id="ovi:T265_10369"/>
<evidence type="ECO:0000313" key="2">
    <source>
        <dbReference type="Proteomes" id="UP000054324"/>
    </source>
</evidence>
<gene>
    <name evidence="1" type="ORF">T265_10369</name>
</gene>
<dbReference type="EMBL" id="KL596980">
    <property type="protein sequence ID" value="KER21268.1"/>
    <property type="molecule type" value="Genomic_DNA"/>
</dbReference>
<dbReference type="Proteomes" id="UP000054324">
    <property type="component" value="Unassembled WGS sequence"/>
</dbReference>
<protein>
    <submittedName>
        <fullName evidence="1">Uncharacterized protein</fullName>
    </submittedName>
</protein>
<name>A0A074Z2R8_OPIVI</name>
<organism evidence="1 2">
    <name type="scientific">Opisthorchis viverrini</name>
    <name type="common">Southeast Asian liver fluke</name>
    <dbReference type="NCBI Taxonomy" id="6198"/>
    <lineage>
        <taxon>Eukaryota</taxon>
        <taxon>Metazoa</taxon>
        <taxon>Spiralia</taxon>
        <taxon>Lophotrochozoa</taxon>
        <taxon>Platyhelminthes</taxon>
        <taxon>Trematoda</taxon>
        <taxon>Digenea</taxon>
        <taxon>Opisthorchiida</taxon>
        <taxon>Opisthorchiata</taxon>
        <taxon>Opisthorchiidae</taxon>
        <taxon>Opisthorchis</taxon>
    </lineage>
</organism>
<proteinExistence type="predicted"/>
<dbReference type="GeneID" id="20324537"/>
<keyword evidence="2" id="KW-1185">Reference proteome</keyword>
<reference evidence="1 2" key="1">
    <citation type="submission" date="2013-11" db="EMBL/GenBank/DDBJ databases">
        <title>Opisthorchis viverrini - life in the bile duct.</title>
        <authorList>
            <person name="Young N.D."/>
            <person name="Nagarajan N."/>
            <person name="Lin S.J."/>
            <person name="Korhonen P.K."/>
            <person name="Jex A.R."/>
            <person name="Hall R.S."/>
            <person name="Safavi-Hemami H."/>
            <person name="Kaewkong W."/>
            <person name="Bertrand D."/>
            <person name="Gao S."/>
            <person name="Seet Q."/>
            <person name="Wongkham S."/>
            <person name="Teh B.T."/>
            <person name="Wongkham C."/>
            <person name="Intapan P.M."/>
            <person name="Maleewong W."/>
            <person name="Yang X."/>
            <person name="Hu M."/>
            <person name="Wang Z."/>
            <person name="Hofmann A."/>
            <person name="Sternberg P.W."/>
            <person name="Tan P."/>
            <person name="Wang J."/>
            <person name="Gasser R.B."/>
        </authorList>
    </citation>
    <scope>NUCLEOTIDE SEQUENCE [LARGE SCALE GENOMIC DNA]</scope>
</reference>
<dbReference type="AlphaFoldDB" id="A0A074Z2R8"/>